<feature type="domain" description="Knr4/Smi1-like" evidence="1">
    <location>
        <begin position="36"/>
        <end position="159"/>
    </location>
</feature>
<dbReference type="Proteomes" id="UP000195152">
    <property type="component" value="Unassembled WGS sequence"/>
</dbReference>
<evidence type="ECO:0000313" key="3">
    <source>
        <dbReference type="Proteomes" id="UP000195152"/>
    </source>
</evidence>
<dbReference type="AlphaFoldDB" id="A0A242VZ41"/>
<dbReference type="SUPFAM" id="SSF160631">
    <property type="entry name" value="SMI1/KNR4-like"/>
    <property type="match status" value="1"/>
</dbReference>
<gene>
    <name evidence="2" type="ORF">BK699_35845</name>
</gene>
<comment type="caution">
    <text evidence="2">The sequence shown here is derived from an EMBL/GenBank/DDBJ whole genome shotgun (WGS) entry which is preliminary data.</text>
</comment>
<dbReference type="RefSeq" id="WP_000236469.1">
    <property type="nucleotide sequence ID" value="NZ_NFCF01000122.1"/>
</dbReference>
<accession>A0A242VZ41</accession>
<dbReference type="Pfam" id="PF09346">
    <property type="entry name" value="SMI1_KNR4"/>
    <property type="match status" value="1"/>
</dbReference>
<dbReference type="SMART" id="SM00860">
    <property type="entry name" value="SMI1_KNR4"/>
    <property type="match status" value="1"/>
</dbReference>
<dbReference type="InterPro" id="IPR037883">
    <property type="entry name" value="Knr4/Smi1-like_sf"/>
</dbReference>
<organism evidence="2 3">
    <name type="scientific">Bacillus thuringiensis serovar mexicanensis</name>
    <dbReference type="NCBI Taxonomy" id="180868"/>
    <lineage>
        <taxon>Bacteria</taxon>
        <taxon>Bacillati</taxon>
        <taxon>Bacillota</taxon>
        <taxon>Bacilli</taxon>
        <taxon>Bacillales</taxon>
        <taxon>Bacillaceae</taxon>
        <taxon>Bacillus</taxon>
        <taxon>Bacillus cereus group</taxon>
    </lineage>
</organism>
<sequence>MVINWKERITTLVLVKQELMKQDVEQIWQHHFPEVGVSEEYVHAFEQEWGYKLDLKYRDFLKHANGWKGFYQTVDLFGIEQLKRSTIMEYAQMLLTVIDDDVLKESGVVRQELLPIAVTEFDKDLFVLCLPNSSRPGEIIWFAGEEIDRFKNFDEYFLAMVDYNREEILALKNYIQ</sequence>
<protein>
    <submittedName>
        <fullName evidence="2">SMI1/KNR4 family protein</fullName>
    </submittedName>
</protein>
<proteinExistence type="predicted"/>
<dbReference type="Gene3D" id="3.40.1580.10">
    <property type="entry name" value="SMI1/KNR4-like"/>
    <property type="match status" value="1"/>
</dbReference>
<dbReference type="InterPro" id="IPR018958">
    <property type="entry name" value="Knr4/Smi1-like_dom"/>
</dbReference>
<evidence type="ECO:0000259" key="1">
    <source>
        <dbReference type="SMART" id="SM00860"/>
    </source>
</evidence>
<evidence type="ECO:0000313" key="2">
    <source>
        <dbReference type="EMBL" id="OTW43557.1"/>
    </source>
</evidence>
<name>A0A242VZ41_BACTU</name>
<dbReference type="EMBL" id="NFCF01000122">
    <property type="protein sequence ID" value="OTW43557.1"/>
    <property type="molecule type" value="Genomic_DNA"/>
</dbReference>
<reference evidence="2 3" key="1">
    <citation type="submission" date="2016-10" db="EMBL/GenBank/DDBJ databases">
        <title>Comparative genomics of Bacillus thuringiensis reveals a path to pathogens against multiple invertebrate hosts.</title>
        <authorList>
            <person name="Zheng J."/>
            <person name="Gao Q."/>
            <person name="Liu H."/>
            <person name="Peng D."/>
            <person name="Ruan L."/>
            <person name="Sun M."/>
        </authorList>
    </citation>
    <scope>NUCLEOTIDE SEQUENCE [LARGE SCALE GENOMIC DNA]</scope>
    <source>
        <strain evidence="2">BGSC 4AC1</strain>
    </source>
</reference>